<sequence length="416" mass="43109">MPGGGNDGPPPAVLRPARAMSRELHLQLIGAVLGGEGLARVAQLVSAAARAPVAILVPRLAVAAAFPLATELGSLRRYADARVRGGAAPRPQELVAEADVVAGDDVIGVVALLRGAQLPAAEAAELLHLAAVASLTEVAVAEAKREVEQNLRGSLLEELLSSEEADARELTRRAARLGCDLSRGAVALCAELAAAGGAAGAGADAGERVVATIADSHPGALAQAIDGRAYAILPALAAANGDGEEPAAGTLAAARRLVPRLEPYGRAGLSGFQPDAAALPRALREAELVLDVLRRDGGATSEDVGSGTYRLLFRVLASHPDELRSFYADTAAPIVRHDDRHDSGLVRTLEAYLAQDCNVGATAVAIGAHRHTVAHRLDRVKELTGLDPLRSEDRERLGLGLKAFRLIRTDRPGTRS</sequence>
<feature type="domain" description="CdaR GGDEF-like" evidence="3">
    <location>
        <begin position="164"/>
        <end position="292"/>
    </location>
</feature>
<evidence type="ECO:0000259" key="3">
    <source>
        <dbReference type="Pfam" id="PF17853"/>
    </source>
</evidence>
<dbReference type="PANTHER" id="PTHR33744">
    <property type="entry name" value="CARBOHYDRATE DIACID REGULATOR"/>
    <property type="match status" value="1"/>
</dbReference>
<reference evidence="5" key="2">
    <citation type="submission" date="2010-01" db="EMBL/GenBank/DDBJ databases">
        <title>The complete genome of Conexibacter woesei DSM 14684.</title>
        <authorList>
            <consortium name="US DOE Joint Genome Institute (JGI-PGF)"/>
            <person name="Lucas S."/>
            <person name="Copeland A."/>
            <person name="Lapidus A."/>
            <person name="Glavina del Rio T."/>
            <person name="Dalin E."/>
            <person name="Tice H."/>
            <person name="Bruce D."/>
            <person name="Goodwin L."/>
            <person name="Pitluck S."/>
            <person name="Kyrpides N."/>
            <person name="Mavromatis K."/>
            <person name="Ivanova N."/>
            <person name="Mikhailova N."/>
            <person name="Chertkov O."/>
            <person name="Brettin T."/>
            <person name="Detter J.C."/>
            <person name="Han C."/>
            <person name="Larimer F."/>
            <person name="Land M."/>
            <person name="Hauser L."/>
            <person name="Markowitz V."/>
            <person name="Cheng J.-F."/>
            <person name="Hugenholtz P."/>
            <person name="Woyke T."/>
            <person name="Wu D."/>
            <person name="Pukall R."/>
            <person name="Steenblock K."/>
            <person name="Schneider S."/>
            <person name="Klenk H.-P."/>
            <person name="Eisen J.A."/>
        </authorList>
    </citation>
    <scope>NUCLEOTIDE SEQUENCE [LARGE SCALE GENOMIC DNA]</scope>
    <source>
        <strain evidence="5">DSM 14684 / CIP 108061 / JCM 11494 / NBRC 100937 / ID131577</strain>
    </source>
</reference>
<evidence type="ECO:0000259" key="2">
    <source>
        <dbReference type="Pfam" id="PF13556"/>
    </source>
</evidence>
<dbReference type="AlphaFoldDB" id="D3F0Z3"/>
<evidence type="ECO:0000313" key="5">
    <source>
        <dbReference type="Proteomes" id="UP000008229"/>
    </source>
</evidence>
<dbReference type="STRING" id="469383.Cwoe_1641"/>
<dbReference type="InterPro" id="IPR042070">
    <property type="entry name" value="PucR_C-HTH_sf"/>
</dbReference>
<dbReference type="eggNOG" id="COG3835">
    <property type="taxonomic scope" value="Bacteria"/>
</dbReference>
<evidence type="ECO:0000256" key="1">
    <source>
        <dbReference type="ARBA" id="ARBA00006754"/>
    </source>
</evidence>
<proteinExistence type="inferred from homology"/>
<dbReference type="EMBL" id="CP001854">
    <property type="protein sequence ID" value="ADB50069.1"/>
    <property type="molecule type" value="Genomic_DNA"/>
</dbReference>
<accession>D3F0Z3</accession>
<dbReference type="InterPro" id="IPR025736">
    <property type="entry name" value="PucR_C-HTH_dom"/>
</dbReference>
<protein>
    <submittedName>
        <fullName evidence="4">Transcriptional regulator, CdaR</fullName>
    </submittedName>
</protein>
<keyword evidence="5" id="KW-1185">Reference proteome</keyword>
<dbReference type="KEGG" id="cwo:Cwoe_1641"/>
<dbReference type="InterPro" id="IPR041522">
    <property type="entry name" value="CdaR_GGDEF"/>
</dbReference>
<dbReference type="Proteomes" id="UP000008229">
    <property type="component" value="Chromosome"/>
</dbReference>
<comment type="similarity">
    <text evidence="1">Belongs to the CdaR family.</text>
</comment>
<dbReference type="PANTHER" id="PTHR33744:SF1">
    <property type="entry name" value="DNA-BINDING TRANSCRIPTIONAL ACTIVATOR ADER"/>
    <property type="match status" value="1"/>
</dbReference>
<dbReference type="Pfam" id="PF17853">
    <property type="entry name" value="GGDEF_2"/>
    <property type="match status" value="1"/>
</dbReference>
<gene>
    <name evidence="4" type="ordered locus">Cwoe_1641</name>
</gene>
<name>D3F0Z3_CONWI</name>
<organism evidence="4 5">
    <name type="scientific">Conexibacter woesei (strain DSM 14684 / CCUG 47730 / CIP 108061 / JCM 11494 / NBRC 100937 / ID131577)</name>
    <dbReference type="NCBI Taxonomy" id="469383"/>
    <lineage>
        <taxon>Bacteria</taxon>
        <taxon>Bacillati</taxon>
        <taxon>Actinomycetota</taxon>
        <taxon>Thermoleophilia</taxon>
        <taxon>Solirubrobacterales</taxon>
        <taxon>Conexibacteraceae</taxon>
        <taxon>Conexibacter</taxon>
    </lineage>
</organism>
<evidence type="ECO:0000313" key="4">
    <source>
        <dbReference type="EMBL" id="ADB50069.1"/>
    </source>
</evidence>
<dbReference type="Pfam" id="PF13556">
    <property type="entry name" value="HTH_30"/>
    <property type="match status" value="1"/>
</dbReference>
<dbReference type="Gene3D" id="1.10.10.2840">
    <property type="entry name" value="PucR C-terminal helix-turn-helix domain"/>
    <property type="match status" value="1"/>
</dbReference>
<dbReference type="InterPro" id="IPR051448">
    <property type="entry name" value="CdaR-like_regulators"/>
</dbReference>
<dbReference type="HOGENOM" id="CLU_660066_0_0_11"/>
<feature type="domain" description="PucR C-terminal helix-turn-helix" evidence="2">
    <location>
        <begin position="345"/>
        <end position="403"/>
    </location>
</feature>
<reference evidence="4 5" key="1">
    <citation type="journal article" date="2010" name="Stand. Genomic Sci.">
        <title>Complete genome sequence of Conexibacter woesei type strain (ID131577).</title>
        <authorList>
            <person name="Pukall R."/>
            <person name="Lapidus A."/>
            <person name="Glavina Del Rio T."/>
            <person name="Copeland A."/>
            <person name="Tice H."/>
            <person name="Cheng J.-F."/>
            <person name="Lucas S."/>
            <person name="Chen F."/>
            <person name="Nolan M."/>
            <person name="Bruce D."/>
            <person name="Goodwin L."/>
            <person name="Pitluck S."/>
            <person name="Mavromatis K."/>
            <person name="Ivanova N."/>
            <person name="Ovchinnikova G."/>
            <person name="Pati A."/>
            <person name="Chen A."/>
            <person name="Palaniappan K."/>
            <person name="Land M."/>
            <person name="Hauser L."/>
            <person name="Chang Y.-J."/>
            <person name="Jeffries C.D."/>
            <person name="Chain P."/>
            <person name="Meincke L."/>
            <person name="Sims D."/>
            <person name="Brettin T."/>
            <person name="Detter J.C."/>
            <person name="Rohde M."/>
            <person name="Goeker M."/>
            <person name="Bristow J."/>
            <person name="Eisen J.A."/>
            <person name="Markowitz V."/>
            <person name="Kyrpides N.C."/>
            <person name="Klenk H.-P."/>
            <person name="Hugenholtz P."/>
        </authorList>
    </citation>
    <scope>NUCLEOTIDE SEQUENCE [LARGE SCALE GENOMIC DNA]</scope>
    <source>
        <strain evidence="5">DSM 14684 / CIP 108061 / JCM 11494 / NBRC 100937 / ID131577</strain>
    </source>
</reference>